<dbReference type="InterPro" id="IPR029016">
    <property type="entry name" value="GAF-like_dom_sf"/>
</dbReference>
<gene>
    <name evidence="5 7" type="primary">hrcA</name>
    <name evidence="7" type="ORF">FLL45_21420</name>
</gene>
<dbReference type="SUPFAM" id="SSF55781">
    <property type="entry name" value="GAF domain-like"/>
    <property type="match status" value="1"/>
</dbReference>
<dbReference type="InterPro" id="IPR021153">
    <property type="entry name" value="HrcA_C"/>
</dbReference>
<dbReference type="PIRSF" id="PIRSF005485">
    <property type="entry name" value="HrcA"/>
    <property type="match status" value="1"/>
</dbReference>
<dbReference type="Proteomes" id="UP000317839">
    <property type="component" value="Unassembled WGS sequence"/>
</dbReference>
<dbReference type="InterPro" id="IPR002571">
    <property type="entry name" value="HrcA"/>
</dbReference>
<keyword evidence="1 5" id="KW-0678">Repressor</keyword>
<evidence type="ECO:0000256" key="3">
    <source>
        <dbReference type="ARBA" id="ARBA00023016"/>
    </source>
</evidence>
<organism evidence="7 8">
    <name type="scientific">Aliikangiella marina</name>
    <dbReference type="NCBI Taxonomy" id="1712262"/>
    <lineage>
        <taxon>Bacteria</taxon>
        <taxon>Pseudomonadati</taxon>
        <taxon>Pseudomonadota</taxon>
        <taxon>Gammaproteobacteria</taxon>
        <taxon>Oceanospirillales</taxon>
        <taxon>Pleioneaceae</taxon>
        <taxon>Aliikangiella</taxon>
    </lineage>
</organism>
<proteinExistence type="inferred from homology"/>
<accession>A0A545T110</accession>
<dbReference type="SUPFAM" id="SSF46785">
    <property type="entry name" value="Winged helix' DNA-binding domain"/>
    <property type="match status" value="1"/>
</dbReference>
<comment type="caution">
    <text evidence="7">The sequence shown here is derived from an EMBL/GenBank/DDBJ whole genome shotgun (WGS) entry which is preliminary data.</text>
</comment>
<evidence type="ECO:0000313" key="7">
    <source>
        <dbReference type="EMBL" id="TQV70891.1"/>
    </source>
</evidence>
<dbReference type="HAMAP" id="MF_00081">
    <property type="entry name" value="HrcA"/>
    <property type="match status" value="1"/>
</dbReference>
<feature type="domain" description="Heat-inducible transcription repressor HrcA C-terminal" evidence="6">
    <location>
        <begin position="104"/>
        <end position="327"/>
    </location>
</feature>
<comment type="function">
    <text evidence="5">Negative regulator of class I heat shock genes (grpE-dnaK-dnaJ and groELS operons). Prevents heat-shock induction of these operons.</text>
</comment>
<comment type="similarity">
    <text evidence="5">Belongs to the HrcA family.</text>
</comment>
<dbReference type="OrthoDB" id="9783139at2"/>
<evidence type="ECO:0000256" key="5">
    <source>
        <dbReference type="HAMAP-Rule" id="MF_00081"/>
    </source>
</evidence>
<keyword evidence="3 5" id="KW-0346">Stress response</keyword>
<evidence type="ECO:0000259" key="6">
    <source>
        <dbReference type="Pfam" id="PF01628"/>
    </source>
</evidence>
<evidence type="ECO:0000256" key="1">
    <source>
        <dbReference type="ARBA" id="ARBA00022491"/>
    </source>
</evidence>
<protein>
    <recommendedName>
        <fullName evidence="5">Heat-inducible transcription repressor HrcA</fullName>
    </recommendedName>
</protein>
<dbReference type="InterPro" id="IPR036388">
    <property type="entry name" value="WH-like_DNA-bd_sf"/>
</dbReference>
<dbReference type="PANTHER" id="PTHR34824:SF1">
    <property type="entry name" value="HEAT-INDUCIBLE TRANSCRIPTION REPRESSOR HRCA"/>
    <property type="match status" value="1"/>
</dbReference>
<keyword evidence="2 5" id="KW-0805">Transcription regulation</keyword>
<dbReference type="Gene3D" id="1.10.10.10">
    <property type="entry name" value="Winged helix-like DNA-binding domain superfamily/Winged helix DNA-binding domain"/>
    <property type="match status" value="1"/>
</dbReference>
<keyword evidence="4 5" id="KW-0804">Transcription</keyword>
<dbReference type="InterPro" id="IPR036390">
    <property type="entry name" value="WH_DNA-bd_sf"/>
</dbReference>
<reference evidence="7 8" key="1">
    <citation type="submission" date="2019-06" db="EMBL/GenBank/DDBJ databases">
        <title>Draft genome of Aliikangiella marina GYP-15.</title>
        <authorList>
            <person name="Wang G."/>
        </authorList>
    </citation>
    <scope>NUCLEOTIDE SEQUENCE [LARGE SCALE GENOMIC DNA]</scope>
    <source>
        <strain evidence="7 8">GYP-15</strain>
    </source>
</reference>
<dbReference type="InterPro" id="IPR023120">
    <property type="entry name" value="WHTH_transcript_rep_HrcA_IDD"/>
</dbReference>
<sequence length="348" mass="38765">MKDRDLILMKSLIESYVQEGNPIGSKALLKNSHLSVSPATVRNIMADLERQGLLLSPHTSAGRIPTTQGLRIFVDQLVQIRDPRRDMIEKVKSTLNPTQEVPTLLSNASSVLSEMTKMASLVQIPSKPFQRVQHIDFVPLSENRILVVLVLQDDEIQNRVIQVDRGFSRDELVIMANFLNHHMAGKDLNTAREELLNQMITEKQQLDDLTRQAILMAEKGLDAKSNAETVSDAFHLSGQTNLVSMASHGQLENLERIFQAFKQKQQILNILERSLAADGVKIFIGEESGNQNFEDCSIVTAPYKIEGEPVGVLAVVGPTRMHYERVIPIVDITAKLLSSAITQKSIAE</sequence>
<dbReference type="GO" id="GO:0003677">
    <property type="term" value="F:DNA binding"/>
    <property type="evidence" value="ECO:0007669"/>
    <property type="project" value="InterPro"/>
</dbReference>
<dbReference type="Gene3D" id="3.30.450.40">
    <property type="match status" value="1"/>
</dbReference>
<evidence type="ECO:0000313" key="8">
    <source>
        <dbReference type="Proteomes" id="UP000317839"/>
    </source>
</evidence>
<dbReference type="Gene3D" id="3.30.390.60">
    <property type="entry name" value="Heat-inducible transcription repressor hrca homolog, domain 3"/>
    <property type="match status" value="1"/>
</dbReference>
<evidence type="ECO:0000256" key="2">
    <source>
        <dbReference type="ARBA" id="ARBA00023015"/>
    </source>
</evidence>
<dbReference type="RefSeq" id="WP_142944109.1">
    <property type="nucleotide sequence ID" value="NZ_VIKR01000007.1"/>
</dbReference>
<dbReference type="PANTHER" id="PTHR34824">
    <property type="entry name" value="HEAT-INDUCIBLE TRANSCRIPTION REPRESSOR HRCA"/>
    <property type="match status" value="1"/>
</dbReference>
<keyword evidence="8" id="KW-1185">Reference proteome</keyword>
<dbReference type="NCBIfam" id="TIGR00331">
    <property type="entry name" value="hrcA"/>
    <property type="match status" value="1"/>
</dbReference>
<dbReference type="GO" id="GO:0045892">
    <property type="term" value="P:negative regulation of DNA-templated transcription"/>
    <property type="evidence" value="ECO:0007669"/>
    <property type="project" value="UniProtKB-UniRule"/>
</dbReference>
<evidence type="ECO:0000256" key="4">
    <source>
        <dbReference type="ARBA" id="ARBA00023163"/>
    </source>
</evidence>
<dbReference type="EMBL" id="VIKR01000007">
    <property type="protein sequence ID" value="TQV70891.1"/>
    <property type="molecule type" value="Genomic_DNA"/>
</dbReference>
<name>A0A545T110_9GAMM</name>
<dbReference type="Pfam" id="PF01628">
    <property type="entry name" value="HrcA"/>
    <property type="match status" value="1"/>
</dbReference>
<dbReference type="AlphaFoldDB" id="A0A545T110"/>